<protein>
    <submittedName>
        <fullName evidence="1">Uncharacterized protein</fullName>
    </submittedName>
</protein>
<sequence>MSPASTTSTPRSSSSLDYTKPAFNFSTTSLTSTACSTRTKLAPGSKAAKSLWAALKKHIREHHESVNAVYAHLYGHGYGRKVVLGKKERWTAEGKGPEL</sequence>
<gene>
    <name evidence="1" type="ORF">B5807_07696</name>
</gene>
<organism evidence="1 2">
    <name type="scientific">Epicoccum nigrum</name>
    <name type="common">Soil fungus</name>
    <name type="synonym">Epicoccum purpurascens</name>
    <dbReference type="NCBI Taxonomy" id="105696"/>
    <lineage>
        <taxon>Eukaryota</taxon>
        <taxon>Fungi</taxon>
        <taxon>Dikarya</taxon>
        <taxon>Ascomycota</taxon>
        <taxon>Pezizomycotina</taxon>
        <taxon>Dothideomycetes</taxon>
        <taxon>Pleosporomycetidae</taxon>
        <taxon>Pleosporales</taxon>
        <taxon>Pleosporineae</taxon>
        <taxon>Didymellaceae</taxon>
        <taxon>Epicoccum</taxon>
    </lineage>
</organism>
<evidence type="ECO:0000313" key="2">
    <source>
        <dbReference type="Proteomes" id="UP000193240"/>
    </source>
</evidence>
<name>A0A1Y2LXH7_EPING</name>
<dbReference type="Proteomes" id="UP000193240">
    <property type="component" value="Unassembled WGS sequence"/>
</dbReference>
<reference evidence="1 2" key="1">
    <citation type="journal article" date="2017" name="Genome Announc.">
        <title>Genome sequence of the saprophytic ascomycete Epicoccum nigrum ICMP 19927 strain isolated from New Zealand.</title>
        <authorList>
            <person name="Fokin M."/>
            <person name="Fleetwood D."/>
            <person name="Weir B.S."/>
            <person name="Villas-Boas S.G."/>
        </authorList>
    </citation>
    <scope>NUCLEOTIDE SEQUENCE [LARGE SCALE GENOMIC DNA]</scope>
    <source>
        <strain evidence="1 2">ICMP 19927</strain>
    </source>
</reference>
<accession>A0A1Y2LXH7</accession>
<keyword evidence="2" id="KW-1185">Reference proteome</keyword>
<proteinExistence type="predicted"/>
<dbReference type="EMBL" id="KZ107846">
    <property type="protein sequence ID" value="OSS48513.1"/>
    <property type="molecule type" value="Genomic_DNA"/>
</dbReference>
<dbReference type="AlphaFoldDB" id="A0A1Y2LXH7"/>
<evidence type="ECO:0000313" key="1">
    <source>
        <dbReference type="EMBL" id="OSS48513.1"/>
    </source>
</evidence>
<dbReference type="InParanoid" id="A0A1Y2LXH7"/>